<sequence length="340" mass="37775">MSNQAKKNTGYPYPMLNPPPFRWQAEPDLPEPKVHEWIRTLEPSAAHDTDWSRIDAAILGVPLSRSSISASAASETPEEFRRAWRSFTPYNLEEDIDLTPLSVVDLGDVRQHVTDISRCHQSIREAAATMQRHHPSTLPILIGGDHSITAMSIMGIKDTRPEKSIGLLQLDTHFDLRSLEEFGPANGTPVRNLIESGSLRGSDVWNIGLHGFFNARSLRDYADRAGVNWITMKEARRIGLETAVHSALTQLEKKVDTIYLTVDMDVLDLACAPGTPAGAPGGMRTEELFEAVRIAGTHPRVRGMDIVCLDPRRDINQITIKTGVHVLLSFLTGFMQRDKA</sequence>
<reference evidence="7" key="1">
    <citation type="journal article" date="2019" name="Int. J. Syst. Evol. Microbiol.">
        <title>The Global Catalogue of Microorganisms (GCM) 10K type strain sequencing project: providing services to taxonomists for standard genome sequencing and annotation.</title>
        <authorList>
            <consortium name="The Broad Institute Genomics Platform"/>
            <consortium name="The Broad Institute Genome Sequencing Center for Infectious Disease"/>
            <person name="Wu L."/>
            <person name="Ma J."/>
        </authorList>
    </citation>
    <scope>NUCLEOTIDE SEQUENCE [LARGE SCALE GENOMIC DNA]</scope>
    <source>
        <strain evidence="7">IBRC-M 10813</strain>
    </source>
</reference>
<dbReference type="Proteomes" id="UP001595843">
    <property type="component" value="Unassembled WGS sequence"/>
</dbReference>
<keyword evidence="7" id="KW-1185">Reference proteome</keyword>
<organism evidence="6 7">
    <name type="scientific">Salinithrix halophila</name>
    <dbReference type="NCBI Taxonomy" id="1485204"/>
    <lineage>
        <taxon>Bacteria</taxon>
        <taxon>Bacillati</taxon>
        <taxon>Bacillota</taxon>
        <taxon>Bacilli</taxon>
        <taxon>Bacillales</taxon>
        <taxon>Thermoactinomycetaceae</taxon>
        <taxon>Salinithrix</taxon>
    </lineage>
</organism>
<name>A0ABV8JIN2_9BACL</name>
<evidence type="ECO:0000256" key="2">
    <source>
        <dbReference type="ARBA" id="ARBA00022801"/>
    </source>
</evidence>
<keyword evidence="2" id="KW-0378">Hydrolase</keyword>
<evidence type="ECO:0000256" key="3">
    <source>
        <dbReference type="ARBA" id="ARBA00022808"/>
    </source>
</evidence>
<dbReference type="Gene3D" id="3.40.800.10">
    <property type="entry name" value="Ureohydrolase domain"/>
    <property type="match status" value="1"/>
</dbReference>
<accession>A0ABV8JIN2</accession>
<keyword evidence="3" id="KW-0369">Histidine metabolism</keyword>
<dbReference type="EMBL" id="JBHSAP010000018">
    <property type="protein sequence ID" value="MFC4077812.1"/>
    <property type="molecule type" value="Genomic_DNA"/>
</dbReference>
<evidence type="ECO:0000256" key="5">
    <source>
        <dbReference type="PROSITE-ProRule" id="PRU00742"/>
    </source>
</evidence>
<evidence type="ECO:0000256" key="1">
    <source>
        <dbReference type="ARBA" id="ARBA00022723"/>
    </source>
</evidence>
<keyword evidence="1" id="KW-0479">Metal-binding</keyword>
<dbReference type="PROSITE" id="PS51409">
    <property type="entry name" value="ARGINASE_2"/>
    <property type="match status" value="1"/>
</dbReference>
<comment type="similarity">
    <text evidence="5">Belongs to the arginase family.</text>
</comment>
<dbReference type="PRINTS" id="PR00116">
    <property type="entry name" value="ARGINASE"/>
</dbReference>
<gene>
    <name evidence="6" type="ORF">ACFOUO_13495</name>
</gene>
<evidence type="ECO:0000313" key="6">
    <source>
        <dbReference type="EMBL" id="MFC4077812.1"/>
    </source>
</evidence>
<evidence type="ECO:0000313" key="7">
    <source>
        <dbReference type="Proteomes" id="UP001595843"/>
    </source>
</evidence>
<dbReference type="RefSeq" id="WP_380705649.1">
    <property type="nucleotide sequence ID" value="NZ_JBHSAP010000018.1"/>
</dbReference>
<dbReference type="InterPro" id="IPR023696">
    <property type="entry name" value="Ureohydrolase_dom_sf"/>
</dbReference>
<dbReference type="PANTHER" id="PTHR11358">
    <property type="entry name" value="ARGINASE/AGMATINASE"/>
    <property type="match status" value="1"/>
</dbReference>
<keyword evidence="4" id="KW-0464">Manganese</keyword>
<proteinExistence type="inferred from homology"/>
<dbReference type="InterPro" id="IPR006035">
    <property type="entry name" value="Ureohydrolase"/>
</dbReference>
<dbReference type="SUPFAM" id="SSF52768">
    <property type="entry name" value="Arginase/deacetylase"/>
    <property type="match status" value="1"/>
</dbReference>
<protein>
    <submittedName>
        <fullName evidence="6">Agmatinase family protein</fullName>
    </submittedName>
</protein>
<comment type="caution">
    <text evidence="6">The sequence shown here is derived from an EMBL/GenBank/DDBJ whole genome shotgun (WGS) entry which is preliminary data.</text>
</comment>
<dbReference type="CDD" id="cd09990">
    <property type="entry name" value="Agmatinase-like"/>
    <property type="match status" value="1"/>
</dbReference>
<evidence type="ECO:0000256" key="4">
    <source>
        <dbReference type="ARBA" id="ARBA00023211"/>
    </source>
</evidence>
<dbReference type="PIRSF" id="PIRSF036979">
    <property type="entry name" value="Arginase"/>
    <property type="match status" value="1"/>
</dbReference>
<dbReference type="Pfam" id="PF00491">
    <property type="entry name" value="Arginase"/>
    <property type="match status" value="1"/>
</dbReference>
<dbReference type="PANTHER" id="PTHR11358:SF35">
    <property type="entry name" value="FORMIMIDOYLGLUTAMASE"/>
    <property type="match status" value="1"/>
</dbReference>